<dbReference type="Proteomes" id="UP000192393">
    <property type="component" value="Unassembled WGS sequence"/>
</dbReference>
<accession>A0A1W1YHI5</accession>
<sequence length="118" mass="14125">MKNFLNLKLPKRIKKLPEHQIMEWFDLNKSKIFCSGDVDIFEDYIEWVYEKGNTVIKIHWNEIKNVYVSSETGSNNIYIESKDGTTINFYINNRENCRDKFFKYIRDFATMKGAHLNS</sequence>
<gene>
    <name evidence="1" type="ORF">SAMN06296427_101369</name>
</gene>
<dbReference type="EMBL" id="FWXS01000001">
    <property type="protein sequence ID" value="SMC35582.1"/>
    <property type="molecule type" value="Genomic_DNA"/>
</dbReference>
<keyword evidence="2" id="KW-1185">Reference proteome</keyword>
<evidence type="ECO:0000313" key="1">
    <source>
        <dbReference type="EMBL" id="SMC35582.1"/>
    </source>
</evidence>
<dbReference type="STRING" id="1434700.SAMN06296427_101369"/>
<reference evidence="1 2" key="1">
    <citation type="submission" date="2017-04" db="EMBL/GenBank/DDBJ databases">
        <authorList>
            <person name="Afonso C.L."/>
            <person name="Miller P.J."/>
            <person name="Scott M.A."/>
            <person name="Spackman E."/>
            <person name="Goraichik I."/>
            <person name="Dimitrov K.M."/>
            <person name="Suarez D.L."/>
            <person name="Swayne D.E."/>
        </authorList>
    </citation>
    <scope>NUCLEOTIDE SEQUENCE [LARGE SCALE GENOMIC DNA]</scope>
    <source>
        <strain evidence="1 2">CGMCC 1.12708</strain>
    </source>
</reference>
<name>A0A1W1YHI5_9FLAO</name>
<organism evidence="1 2">
    <name type="scientific">Moheibacter sediminis</name>
    <dbReference type="NCBI Taxonomy" id="1434700"/>
    <lineage>
        <taxon>Bacteria</taxon>
        <taxon>Pseudomonadati</taxon>
        <taxon>Bacteroidota</taxon>
        <taxon>Flavobacteriia</taxon>
        <taxon>Flavobacteriales</taxon>
        <taxon>Weeksellaceae</taxon>
        <taxon>Moheibacter</taxon>
    </lineage>
</organism>
<evidence type="ECO:0000313" key="2">
    <source>
        <dbReference type="Proteomes" id="UP000192393"/>
    </source>
</evidence>
<proteinExistence type="predicted"/>
<dbReference type="AlphaFoldDB" id="A0A1W1YHI5"/>
<protein>
    <submittedName>
        <fullName evidence="1">Uncharacterized protein</fullName>
    </submittedName>
</protein>